<protein>
    <submittedName>
        <fullName evidence="1">Uncharacterized protein</fullName>
    </submittedName>
</protein>
<accession>A0A2U1JUF6</accession>
<dbReference type="Proteomes" id="UP000245618">
    <property type="component" value="Unassembled WGS sequence"/>
</dbReference>
<evidence type="ECO:0000313" key="2">
    <source>
        <dbReference type="Proteomes" id="UP000245618"/>
    </source>
</evidence>
<evidence type="ECO:0000313" key="1">
    <source>
        <dbReference type="EMBL" id="PWA08826.1"/>
    </source>
</evidence>
<organism evidence="1 2">
    <name type="scientific">Flavobacterium laiguense</name>
    <dbReference type="NCBI Taxonomy" id="2169409"/>
    <lineage>
        <taxon>Bacteria</taxon>
        <taxon>Pseudomonadati</taxon>
        <taxon>Bacteroidota</taxon>
        <taxon>Flavobacteriia</taxon>
        <taxon>Flavobacteriales</taxon>
        <taxon>Flavobacteriaceae</taxon>
        <taxon>Flavobacterium</taxon>
    </lineage>
</organism>
<gene>
    <name evidence="1" type="ORF">DB891_10405</name>
</gene>
<sequence length="91" mass="9980">MPCADMEVNSAAHSAIEFTSNQDNHSHDKQNDLCSPFCTCNCCSAQVLTYFPVSAINFSADTTIIKVPLPTYKSIFASNFFGSIWQPPQIA</sequence>
<comment type="caution">
    <text evidence="1">The sequence shown here is derived from an EMBL/GenBank/DDBJ whole genome shotgun (WGS) entry which is preliminary data.</text>
</comment>
<dbReference type="EMBL" id="QCZH01000010">
    <property type="protein sequence ID" value="PWA08826.1"/>
    <property type="molecule type" value="Genomic_DNA"/>
</dbReference>
<dbReference type="AlphaFoldDB" id="A0A2U1JUF6"/>
<dbReference type="OrthoDB" id="997115at2"/>
<proteinExistence type="predicted"/>
<name>A0A2U1JUF6_9FLAO</name>
<reference evidence="1 2" key="1">
    <citation type="submission" date="2018-04" db="EMBL/GenBank/DDBJ databases">
        <title>Flavobacterium sp. nov., isolated from glacier ice.</title>
        <authorList>
            <person name="Liu Q."/>
            <person name="Xin Y.-H."/>
        </authorList>
    </citation>
    <scope>NUCLEOTIDE SEQUENCE [LARGE SCALE GENOMIC DNA]</scope>
    <source>
        <strain evidence="1 2">LB2P30</strain>
    </source>
</reference>
<keyword evidence="2" id="KW-1185">Reference proteome</keyword>